<organism evidence="2 3">
    <name type="scientific">Vibrio diabolicus</name>
    <dbReference type="NCBI Taxonomy" id="50719"/>
    <lineage>
        <taxon>Bacteria</taxon>
        <taxon>Pseudomonadati</taxon>
        <taxon>Pseudomonadota</taxon>
        <taxon>Gammaproteobacteria</taxon>
        <taxon>Vibrionales</taxon>
        <taxon>Vibrionaceae</taxon>
        <taxon>Vibrio</taxon>
        <taxon>Vibrio diabolicus subgroup</taxon>
    </lineage>
</organism>
<dbReference type="Proteomes" id="UP000283878">
    <property type="component" value="Unassembled WGS sequence"/>
</dbReference>
<sequence length="108" mass="12093">MFTINNATLLFVVKLETGTVQASADTIIPLINGQPKSYPNQQKGMIWLGGMLSLLTLCLVFVHIGSIFIGLLIMVRRTKFMRYMLYVRLRCKTKDAFKPPIALASSVN</sequence>
<accession>A0AAX1XKE0</accession>
<dbReference type="EMBL" id="PKPZ01000014">
    <property type="protein sequence ID" value="RPB37315.1"/>
    <property type="molecule type" value="Genomic_DNA"/>
</dbReference>
<name>A0AAX1XKE0_9VIBR</name>
<dbReference type="AlphaFoldDB" id="A0AAX1XKE0"/>
<proteinExistence type="predicted"/>
<evidence type="ECO:0000256" key="1">
    <source>
        <dbReference type="SAM" id="Phobius"/>
    </source>
</evidence>
<keyword evidence="1" id="KW-0812">Transmembrane</keyword>
<evidence type="ECO:0000313" key="2">
    <source>
        <dbReference type="EMBL" id="RPB37315.1"/>
    </source>
</evidence>
<feature type="transmembrane region" description="Helical" evidence="1">
    <location>
        <begin position="46"/>
        <end position="75"/>
    </location>
</feature>
<protein>
    <submittedName>
        <fullName evidence="2">Uncharacterized protein</fullName>
    </submittedName>
</protein>
<keyword evidence="1" id="KW-0472">Membrane</keyword>
<reference evidence="2 3" key="1">
    <citation type="journal article" date="2018" name="AMB Express">
        <title>Occurrence and significance of pathogenicity and fitness islands in environmental vibrios.</title>
        <authorList>
            <person name="Klein S."/>
            <person name="Pipes S."/>
            <person name="Lovell C.R."/>
        </authorList>
    </citation>
    <scope>NUCLEOTIDE SEQUENCE [LARGE SCALE GENOMIC DNA]</scope>
    <source>
        <strain evidence="2 3">JBS-8-11-1</strain>
    </source>
</reference>
<evidence type="ECO:0000313" key="3">
    <source>
        <dbReference type="Proteomes" id="UP000283878"/>
    </source>
</evidence>
<gene>
    <name evidence="2" type="ORF">CYQ91_17575</name>
</gene>
<keyword evidence="1" id="KW-1133">Transmembrane helix</keyword>
<comment type="caution">
    <text evidence="2">The sequence shown here is derived from an EMBL/GenBank/DDBJ whole genome shotgun (WGS) entry which is preliminary data.</text>
</comment>